<organism evidence="1 2">
    <name type="scientific">Petrotoga miotherma DSM 10691</name>
    <dbReference type="NCBI Taxonomy" id="1434326"/>
    <lineage>
        <taxon>Bacteria</taxon>
        <taxon>Thermotogati</taxon>
        <taxon>Thermotogota</taxon>
        <taxon>Thermotogae</taxon>
        <taxon>Petrotogales</taxon>
        <taxon>Petrotogaceae</taxon>
        <taxon>Petrotoga</taxon>
    </lineage>
</organism>
<proteinExistence type="predicted"/>
<evidence type="ECO:0000313" key="1">
    <source>
        <dbReference type="EMBL" id="PNR99041.1"/>
    </source>
</evidence>
<dbReference type="InterPro" id="IPR003772">
    <property type="entry name" value="YceD"/>
</dbReference>
<dbReference type="Proteomes" id="UP000236199">
    <property type="component" value="Unassembled WGS sequence"/>
</dbReference>
<protein>
    <recommendedName>
        <fullName evidence="3">DNA-binding protein</fullName>
    </recommendedName>
</protein>
<keyword evidence="2" id="KW-1185">Reference proteome</keyword>
<accession>A0A2K1P8D3</accession>
<reference evidence="1 2" key="1">
    <citation type="submission" date="2013-12" db="EMBL/GenBank/DDBJ databases">
        <title>Comparative genomics of Petrotoga isolates.</title>
        <authorList>
            <person name="Nesbo C.L."/>
            <person name="Charchuk R."/>
            <person name="Chow K."/>
        </authorList>
    </citation>
    <scope>NUCLEOTIDE SEQUENCE [LARGE SCALE GENOMIC DNA]</scope>
    <source>
        <strain evidence="1 2">DSM 10691</strain>
    </source>
</reference>
<dbReference type="RefSeq" id="WP_103079254.1">
    <property type="nucleotide sequence ID" value="NZ_AZRM01000043.1"/>
</dbReference>
<dbReference type="EMBL" id="AZRM01000043">
    <property type="protein sequence ID" value="PNR99041.1"/>
    <property type="molecule type" value="Genomic_DNA"/>
</dbReference>
<comment type="caution">
    <text evidence="1">The sequence shown here is derived from an EMBL/GenBank/DDBJ whole genome shotgun (WGS) entry which is preliminary data.</text>
</comment>
<sequence>MFNEELKNKNLIIELESFEKILDREIIIRNWKEIELPSEKAKILAPIDLNVSLEKGDSQVLVSGKIETMVQLHCSRCLKPIEYWIDESFEAVYLSRSFEKYLSKTERLKTLDNLIYYDGQSIDLTNRVIETIILSVPEVPLCKEDCKGLCPICGIDLNENPNHSCETEEIDPRFVMLKKLLDDEKSN</sequence>
<dbReference type="AlphaFoldDB" id="A0A2K1P8D3"/>
<dbReference type="OrthoDB" id="9790372at2"/>
<dbReference type="PANTHER" id="PTHR34374:SF1">
    <property type="entry name" value="LARGE RIBOSOMAL RNA SUBUNIT ACCUMULATION PROTEIN YCED HOMOLOG 1, CHLOROPLASTIC"/>
    <property type="match status" value="1"/>
</dbReference>
<dbReference type="Pfam" id="PF02620">
    <property type="entry name" value="YceD"/>
    <property type="match status" value="1"/>
</dbReference>
<gene>
    <name evidence="1" type="ORF">X928_08235</name>
</gene>
<name>A0A2K1P8D3_9BACT</name>
<evidence type="ECO:0000313" key="2">
    <source>
        <dbReference type="Proteomes" id="UP000236199"/>
    </source>
</evidence>
<evidence type="ECO:0008006" key="3">
    <source>
        <dbReference type="Google" id="ProtNLM"/>
    </source>
</evidence>
<dbReference type="PANTHER" id="PTHR34374">
    <property type="entry name" value="LARGE RIBOSOMAL RNA SUBUNIT ACCUMULATION PROTEIN YCED HOMOLOG 1, CHLOROPLASTIC"/>
    <property type="match status" value="1"/>
</dbReference>